<dbReference type="CDD" id="cd00448">
    <property type="entry name" value="YjgF_YER057c_UK114_family"/>
    <property type="match status" value="1"/>
</dbReference>
<dbReference type="AlphaFoldDB" id="A0A7G9S2B3"/>
<dbReference type="Proteomes" id="UP000515934">
    <property type="component" value="Chromosome"/>
</dbReference>
<dbReference type="RefSeq" id="WP_187554459.1">
    <property type="nucleotide sequence ID" value="NZ_CP060716.1"/>
</dbReference>
<dbReference type="InterPro" id="IPR035959">
    <property type="entry name" value="RutC-like_sf"/>
</dbReference>
<dbReference type="GO" id="GO:0005829">
    <property type="term" value="C:cytosol"/>
    <property type="evidence" value="ECO:0007669"/>
    <property type="project" value="TreeGrafter"/>
</dbReference>
<dbReference type="InterPro" id="IPR006175">
    <property type="entry name" value="YjgF/YER057c/UK114"/>
</dbReference>
<dbReference type="Pfam" id="PF01042">
    <property type="entry name" value="Ribonuc_L-PSP"/>
    <property type="match status" value="1"/>
</dbReference>
<dbReference type="GO" id="GO:0019239">
    <property type="term" value="F:deaminase activity"/>
    <property type="evidence" value="ECO:0007669"/>
    <property type="project" value="TreeGrafter"/>
</dbReference>
<comment type="similarity">
    <text evidence="1">Belongs to the RutC family.</text>
</comment>
<organism evidence="2 3">
    <name type="scientific">Leucobacter denitrificans</name>
    <dbReference type="NCBI Taxonomy" id="683042"/>
    <lineage>
        <taxon>Bacteria</taxon>
        <taxon>Bacillati</taxon>
        <taxon>Actinomycetota</taxon>
        <taxon>Actinomycetes</taxon>
        <taxon>Micrococcales</taxon>
        <taxon>Microbacteriaceae</taxon>
        <taxon>Leucobacter</taxon>
    </lineage>
</organism>
<dbReference type="EMBL" id="CP060716">
    <property type="protein sequence ID" value="QNN61988.1"/>
    <property type="molecule type" value="Genomic_DNA"/>
</dbReference>
<evidence type="ECO:0000313" key="2">
    <source>
        <dbReference type="EMBL" id="QNN61988.1"/>
    </source>
</evidence>
<evidence type="ECO:0000313" key="3">
    <source>
        <dbReference type="Proteomes" id="UP000515934"/>
    </source>
</evidence>
<name>A0A7G9S2B3_9MICO</name>
<accession>A0A7G9S2B3</accession>
<reference evidence="2 3" key="1">
    <citation type="submission" date="2020-08" db="EMBL/GenBank/DDBJ databases">
        <title>Genome sequence of Leucobacter denitrificans KACC 14055T.</title>
        <authorList>
            <person name="Hyun D.-W."/>
            <person name="Bae J.-W."/>
        </authorList>
    </citation>
    <scope>NUCLEOTIDE SEQUENCE [LARGE SCALE GENOMIC DNA]</scope>
    <source>
        <strain evidence="2 3">KACC 14055</strain>
    </source>
</reference>
<dbReference type="KEGG" id="ldn:H9L06_06575"/>
<evidence type="ECO:0000256" key="1">
    <source>
        <dbReference type="ARBA" id="ARBA00010552"/>
    </source>
</evidence>
<protein>
    <submittedName>
        <fullName evidence="2">RidA family protein</fullName>
    </submittedName>
</protein>
<dbReference type="PANTHER" id="PTHR11803:SF58">
    <property type="entry name" value="PROTEIN HMF1-RELATED"/>
    <property type="match status" value="1"/>
</dbReference>
<dbReference type="SUPFAM" id="SSF55298">
    <property type="entry name" value="YjgF-like"/>
    <property type="match status" value="1"/>
</dbReference>
<dbReference type="Gene3D" id="3.30.1330.40">
    <property type="entry name" value="RutC-like"/>
    <property type="match status" value="1"/>
</dbReference>
<gene>
    <name evidence="2" type="ORF">H9L06_06575</name>
</gene>
<keyword evidence="3" id="KW-1185">Reference proteome</keyword>
<dbReference type="PANTHER" id="PTHR11803">
    <property type="entry name" value="2-IMINOBUTANOATE/2-IMINOPROPANOATE DEAMINASE RIDA"/>
    <property type="match status" value="1"/>
</dbReference>
<proteinExistence type="inferred from homology"/>
<sequence>MNLERKEIFVTTPGNGQLYSDAVVAGGLMYTTGQMPLDEDWNLISESFEEQASYVFAQLEKVLEAGGSGVDQIIRLTIYLADIDDTSRLAPLRRAFLGDARPASVIVQVGAFGTPGMRLEVEAIAAVK</sequence>